<feature type="binding site" evidence="5">
    <location>
        <position position="163"/>
    </location>
    <ligand>
        <name>phosphoenolpyruvate</name>
        <dbReference type="ChEBI" id="CHEBI:58702"/>
    </ligand>
</feature>
<evidence type="ECO:0000313" key="7">
    <source>
        <dbReference type="EMBL" id="REF35237.1"/>
    </source>
</evidence>
<feature type="binding site" evidence="5">
    <location>
        <position position="166"/>
    </location>
    <ligand>
        <name>phosphoenolpyruvate</name>
        <dbReference type="ChEBI" id="CHEBI:58702"/>
    </ligand>
</feature>
<evidence type="ECO:0000313" key="8">
    <source>
        <dbReference type="Proteomes" id="UP000256485"/>
    </source>
</evidence>
<organism evidence="7 8">
    <name type="scientific">Thermasporomyces composti</name>
    <dbReference type="NCBI Taxonomy" id="696763"/>
    <lineage>
        <taxon>Bacteria</taxon>
        <taxon>Bacillati</taxon>
        <taxon>Actinomycetota</taxon>
        <taxon>Actinomycetes</taxon>
        <taxon>Propionibacteriales</taxon>
        <taxon>Nocardioidaceae</taxon>
        <taxon>Thermasporomyces</taxon>
    </lineage>
</organism>
<comment type="catalytic activity">
    <reaction evidence="5">
        <text>phosphoenolpyruvate + GTP + H(+) = enolpyruvoyl-2-diphospho-5'-guanosine + diphosphate</text>
        <dbReference type="Rhea" id="RHEA:30519"/>
        <dbReference type="ChEBI" id="CHEBI:15378"/>
        <dbReference type="ChEBI" id="CHEBI:33019"/>
        <dbReference type="ChEBI" id="CHEBI:37565"/>
        <dbReference type="ChEBI" id="CHEBI:58702"/>
        <dbReference type="ChEBI" id="CHEBI:143701"/>
        <dbReference type="EC" id="2.7.7.105"/>
    </reaction>
</comment>
<keyword evidence="1 5" id="KW-0808">Transferase</keyword>
<dbReference type="Gene3D" id="3.90.550.10">
    <property type="entry name" value="Spore Coat Polysaccharide Biosynthesis Protein SpsA, Chain A"/>
    <property type="match status" value="1"/>
</dbReference>
<name>A0A3D9V145_THECX</name>
<feature type="domain" description="MobA-like NTP transferase" evidence="6">
    <location>
        <begin position="45"/>
        <end position="149"/>
    </location>
</feature>
<comment type="function">
    <text evidence="5">Guanylyltransferase that catalyzes the activation of phosphoenolpyruvate (PEP) as enolpyruvoyl-2-diphospho-5'-guanosine, via the condensation of PEP with GTP. It is involved in the biosynthesis of coenzyme F420, a hydride carrier cofactor.</text>
</comment>
<dbReference type="RefSeq" id="WP_115849058.1">
    <property type="nucleotide sequence ID" value="NZ_QTUC01000001.1"/>
</dbReference>
<evidence type="ECO:0000256" key="4">
    <source>
        <dbReference type="ARBA" id="ARBA00023134"/>
    </source>
</evidence>
<evidence type="ECO:0000259" key="6">
    <source>
        <dbReference type="Pfam" id="PF12804"/>
    </source>
</evidence>
<dbReference type="EC" id="2.7.7.105" evidence="5"/>
<dbReference type="GO" id="GO:0005525">
    <property type="term" value="F:GTP binding"/>
    <property type="evidence" value="ECO:0007669"/>
    <property type="project" value="UniProtKB-KW"/>
</dbReference>
<dbReference type="EMBL" id="QTUC01000001">
    <property type="protein sequence ID" value="REF35237.1"/>
    <property type="molecule type" value="Genomic_DNA"/>
</dbReference>
<sequence>MSARSTQDHGAWTVVVPVKSGAVGKSRLASFAGPHRSHLARAMALDTVSAALACARVAEVIAVTPDPDTGAQLSALGAVVVSDEPGLGLNAALTYGAKLARDRRPGCAVAAMLADLPALRPDQLDVALEAAEAHPTAYVADAAGVGTTLYCAGPDAAFSPRFGPGSREAHRTAGAVELDLADIPTVRQDVDTEADLRAAVRLGVGPRTRAALAPLEGLSSVLMQATVRSFDPESRSGTVLTDTGVELPYDASALVGSGLRHLRIGQRVALQIEGEGADQRVRSLSLYTMSA</sequence>
<comment type="pathway">
    <text evidence="5">Cofactor biosynthesis; coenzyme F420 biosynthesis.</text>
</comment>
<dbReference type="AlphaFoldDB" id="A0A3D9V145"/>
<feature type="binding site" evidence="5">
    <location>
        <position position="147"/>
    </location>
    <ligand>
        <name>phosphoenolpyruvate</name>
        <dbReference type="ChEBI" id="CHEBI:58702"/>
    </ligand>
</feature>
<keyword evidence="4 5" id="KW-0342">GTP-binding</keyword>
<protein>
    <recommendedName>
        <fullName evidence="5">Phosphoenolpyruvate guanylyltransferase</fullName>
        <shortName evidence="5">PEP guanylyltransferase</shortName>
        <ecNumber evidence="5">2.7.7.105</ecNumber>
    </recommendedName>
</protein>
<dbReference type="HAMAP" id="MF_02114">
    <property type="entry name" value="CofC"/>
    <property type="match status" value="1"/>
</dbReference>
<dbReference type="OrthoDB" id="9151145at2"/>
<keyword evidence="8" id="KW-1185">Reference proteome</keyword>
<accession>A0A3D9V145</accession>
<dbReference type="Pfam" id="PF12804">
    <property type="entry name" value="NTP_transf_3"/>
    <property type="match status" value="1"/>
</dbReference>
<keyword evidence="3 5" id="KW-0547">Nucleotide-binding</keyword>
<evidence type="ECO:0000256" key="2">
    <source>
        <dbReference type="ARBA" id="ARBA00022695"/>
    </source>
</evidence>
<evidence type="ECO:0000256" key="1">
    <source>
        <dbReference type="ARBA" id="ARBA00022679"/>
    </source>
</evidence>
<dbReference type="InterPro" id="IPR002835">
    <property type="entry name" value="CofC"/>
</dbReference>
<dbReference type="GO" id="GO:0052645">
    <property type="term" value="P:F420-0 metabolic process"/>
    <property type="evidence" value="ECO:0007669"/>
    <property type="project" value="UniProtKB-UniRule"/>
</dbReference>
<comment type="caution">
    <text evidence="7">The sequence shown here is derived from an EMBL/GenBank/DDBJ whole genome shotgun (WGS) entry which is preliminary data.</text>
</comment>
<gene>
    <name evidence="5" type="primary">fbiD</name>
    <name evidence="7" type="ORF">DFJ64_0609</name>
</gene>
<dbReference type="InterPro" id="IPR025877">
    <property type="entry name" value="MobA-like_NTP_Trfase"/>
</dbReference>
<dbReference type="PANTHER" id="PTHR40392:SF1">
    <property type="entry name" value="2-PHOSPHO-L-LACTATE GUANYLYLTRANSFERASE"/>
    <property type="match status" value="1"/>
</dbReference>
<evidence type="ECO:0000256" key="5">
    <source>
        <dbReference type="HAMAP-Rule" id="MF_02114"/>
    </source>
</evidence>
<dbReference type="PANTHER" id="PTHR40392">
    <property type="entry name" value="2-PHOSPHO-L-LACTATE GUANYLYLTRANSFERASE"/>
    <property type="match status" value="1"/>
</dbReference>
<dbReference type="NCBIfam" id="TIGR03552">
    <property type="entry name" value="F420_cofC"/>
    <property type="match status" value="1"/>
</dbReference>
<dbReference type="UniPathway" id="UPA00071"/>
<dbReference type="InterPro" id="IPR029044">
    <property type="entry name" value="Nucleotide-diphossugar_trans"/>
</dbReference>
<dbReference type="Proteomes" id="UP000256485">
    <property type="component" value="Unassembled WGS sequence"/>
</dbReference>
<evidence type="ECO:0000256" key="3">
    <source>
        <dbReference type="ARBA" id="ARBA00022741"/>
    </source>
</evidence>
<dbReference type="GO" id="GO:0043814">
    <property type="term" value="F:phospholactate guanylyltransferase activity"/>
    <property type="evidence" value="ECO:0007669"/>
    <property type="project" value="InterPro"/>
</dbReference>
<reference evidence="7 8" key="1">
    <citation type="submission" date="2018-08" db="EMBL/GenBank/DDBJ databases">
        <title>Sequencing the genomes of 1000 actinobacteria strains.</title>
        <authorList>
            <person name="Klenk H.-P."/>
        </authorList>
    </citation>
    <scope>NUCLEOTIDE SEQUENCE [LARGE SCALE GENOMIC DNA]</scope>
    <source>
        <strain evidence="7 8">DSM 22891</strain>
    </source>
</reference>
<keyword evidence="2 5" id="KW-0548">Nucleotidyltransferase</keyword>
<proteinExistence type="inferred from homology"/>
<dbReference type="SUPFAM" id="SSF53448">
    <property type="entry name" value="Nucleotide-diphospho-sugar transferases"/>
    <property type="match status" value="1"/>
</dbReference>
<comment type="similarity">
    <text evidence="5">Belongs to the CofC family.</text>
</comment>